<evidence type="ECO:0000256" key="2">
    <source>
        <dbReference type="ARBA" id="ARBA00023015"/>
    </source>
</evidence>
<dbReference type="EMBL" id="BMMK01000009">
    <property type="protein sequence ID" value="GGM52860.1"/>
    <property type="molecule type" value="Genomic_DNA"/>
</dbReference>
<protein>
    <submittedName>
        <fullName evidence="6">LysR family transcriptional regulator</fullName>
    </submittedName>
</protein>
<organism evidence="6 7">
    <name type="scientific">Longimycelium tulufanense</name>
    <dbReference type="NCBI Taxonomy" id="907463"/>
    <lineage>
        <taxon>Bacteria</taxon>
        <taxon>Bacillati</taxon>
        <taxon>Actinomycetota</taxon>
        <taxon>Actinomycetes</taxon>
        <taxon>Pseudonocardiales</taxon>
        <taxon>Pseudonocardiaceae</taxon>
        <taxon>Longimycelium</taxon>
    </lineage>
</organism>
<reference evidence="6" key="1">
    <citation type="journal article" date="2014" name="Int. J. Syst. Evol. Microbiol.">
        <title>Complete genome sequence of Corynebacterium casei LMG S-19264T (=DSM 44701T), isolated from a smear-ripened cheese.</title>
        <authorList>
            <consortium name="US DOE Joint Genome Institute (JGI-PGF)"/>
            <person name="Walter F."/>
            <person name="Albersmeier A."/>
            <person name="Kalinowski J."/>
            <person name="Ruckert C."/>
        </authorList>
    </citation>
    <scope>NUCLEOTIDE SEQUENCE</scope>
    <source>
        <strain evidence="6">CGMCC 4.5737</strain>
    </source>
</reference>
<dbReference type="GO" id="GO:0003700">
    <property type="term" value="F:DNA-binding transcription factor activity"/>
    <property type="evidence" value="ECO:0007669"/>
    <property type="project" value="InterPro"/>
</dbReference>
<dbReference type="Proteomes" id="UP000637578">
    <property type="component" value="Unassembled WGS sequence"/>
</dbReference>
<accession>A0A8J3CDV0</accession>
<dbReference type="PANTHER" id="PTHR30118:SF15">
    <property type="entry name" value="TRANSCRIPTIONAL REGULATORY PROTEIN"/>
    <property type="match status" value="1"/>
</dbReference>
<dbReference type="InterPro" id="IPR005119">
    <property type="entry name" value="LysR_subst-bd"/>
</dbReference>
<evidence type="ECO:0000256" key="3">
    <source>
        <dbReference type="ARBA" id="ARBA00023125"/>
    </source>
</evidence>
<keyword evidence="7" id="KW-1185">Reference proteome</keyword>
<evidence type="ECO:0000256" key="4">
    <source>
        <dbReference type="ARBA" id="ARBA00023163"/>
    </source>
</evidence>
<dbReference type="Pfam" id="PF03466">
    <property type="entry name" value="LysR_substrate"/>
    <property type="match status" value="1"/>
</dbReference>
<reference evidence="6" key="2">
    <citation type="submission" date="2020-09" db="EMBL/GenBank/DDBJ databases">
        <authorList>
            <person name="Sun Q."/>
            <person name="Zhou Y."/>
        </authorList>
    </citation>
    <scope>NUCLEOTIDE SEQUENCE</scope>
    <source>
        <strain evidence="6">CGMCC 4.5737</strain>
    </source>
</reference>
<comment type="caution">
    <text evidence="6">The sequence shown here is derived from an EMBL/GenBank/DDBJ whole genome shotgun (WGS) entry which is preliminary data.</text>
</comment>
<dbReference type="Gene3D" id="3.40.190.10">
    <property type="entry name" value="Periplasmic binding protein-like II"/>
    <property type="match status" value="2"/>
</dbReference>
<proteinExistence type="inferred from homology"/>
<evidence type="ECO:0000256" key="1">
    <source>
        <dbReference type="ARBA" id="ARBA00009437"/>
    </source>
</evidence>
<evidence type="ECO:0000313" key="7">
    <source>
        <dbReference type="Proteomes" id="UP000637578"/>
    </source>
</evidence>
<dbReference type="InterPro" id="IPR050389">
    <property type="entry name" value="LysR-type_TF"/>
</dbReference>
<dbReference type="Gene3D" id="1.10.10.10">
    <property type="entry name" value="Winged helix-like DNA-binding domain superfamily/Winged helix DNA-binding domain"/>
    <property type="match status" value="1"/>
</dbReference>
<dbReference type="SUPFAM" id="SSF46785">
    <property type="entry name" value="Winged helix' DNA-binding domain"/>
    <property type="match status" value="1"/>
</dbReference>
<evidence type="ECO:0000259" key="5">
    <source>
        <dbReference type="PROSITE" id="PS50931"/>
    </source>
</evidence>
<dbReference type="PROSITE" id="PS50931">
    <property type="entry name" value="HTH_LYSR"/>
    <property type="match status" value="1"/>
</dbReference>
<name>A0A8J3CDV0_9PSEU</name>
<evidence type="ECO:0000313" key="6">
    <source>
        <dbReference type="EMBL" id="GGM52860.1"/>
    </source>
</evidence>
<dbReference type="GO" id="GO:0003677">
    <property type="term" value="F:DNA binding"/>
    <property type="evidence" value="ECO:0007669"/>
    <property type="project" value="UniProtKB-KW"/>
</dbReference>
<dbReference type="CDD" id="cd08460">
    <property type="entry name" value="PBP2_DntR_like_1"/>
    <property type="match status" value="1"/>
</dbReference>
<keyword evidence="3" id="KW-0238">DNA-binding</keyword>
<gene>
    <name evidence="6" type="ORF">GCM10012275_24810</name>
</gene>
<keyword evidence="2" id="KW-0805">Transcription regulation</keyword>
<dbReference type="SUPFAM" id="SSF53850">
    <property type="entry name" value="Periplasmic binding protein-like II"/>
    <property type="match status" value="1"/>
</dbReference>
<sequence length="313" mass="34336">MTADLRLLVALDALLQEESVTGAAERLHLSPPAMSRTLVRIRRALGDPVLVRAGRQLVPTPRAVALRTRVHALVQEARLLLSPQGDPDLARVERSFAVVADDGYAAVMAPRIVGRLEREAPHVTVRFLAEGHREAAPLRSGVADIEIGVIDEASPELRIESLFQDRHVGVVRADHPFATRRVTLTRFAGARHLSVSRRGRLTGPVDEQLAKHGQRRAVVASLPNYSSALLMLLTSDLVAAVPETLAVHAAEVLDLHVFELPLEIEPIDICLAWHPRHDGDSVHAWLRRCVREMFQEGTTHRAETAATPNAHSA</sequence>
<dbReference type="Pfam" id="PF00126">
    <property type="entry name" value="HTH_1"/>
    <property type="match status" value="1"/>
</dbReference>
<dbReference type="AlphaFoldDB" id="A0A8J3CDV0"/>
<comment type="similarity">
    <text evidence="1">Belongs to the LysR transcriptional regulatory family.</text>
</comment>
<dbReference type="InterPro" id="IPR036388">
    <property type="entry name" value="WH-like_DNA-bd_sf"/>
</dbReference>
<keyword evidence="4" id="KW-0804">Transcription</keyword>
<dbReference type="InterPro" id="IPR000847">
    <property type="entry name" value="LysR_HTH_N"/>
</dbReference>
<dbReference type="RefSeq" id="WP_229686288.1">
    <property type="nucleotide sequence ID" value="NZ_BMMK01000009.1"/>
</dbReference>
<feature type="domain" description="HTH lysR-type" evidence="5">
    <location>
        <begin position="1"/>
        <end position="60"/>
    </location>
</feature>
<dbReference type="PANTHER" id="PTHR30118">
    <property type="entry name" value="HTH-TYPE TRANSCRIPTIONAL REGULATOR LEUO-RELATED"/>
    <property type="match status" value="1"/>
</dbReference>
<dbReference type="InterPro" id="IPR036390">
    <property type="entry name" value="WH_DNA-bd_sf"/>
</dbReference>